<sequence>MQMSKSHANIQKLDLEGMNTNMEKMSADLKKLTEKSQLLLCDLNLACNYQGKEKYLRKFEEKNIFKKEKKIACDQRKMR</sequence>
<gene>
    <name evidence="1" type="ORF">XELAEV_18017125mg</name>
</gene>
<accession>A0A974DB19</accession>
<evidence type="ECO:0000313" key="1">
    <source>
        <dbReference type="EMBL" id="OCT88498.1"/>
    </source>
</evidence>
<reference evidence="2" key="1">
    <citation type="journal article" date="2016" name="Nature">
        <title>Genome evolution in the allotetraploid frog Xenopus laevis.</title>
        <authorList>
            <person name="Session A.M."/>
            <person name="Uno Y."/>
            <person name="Kwon T."/>
            <person name="Chapman J.A."/>
            <person name="Toyoda A."/>
            <person name="Takahashi S."/>
            <person name="Fukui A."/>
            <person name="Hikosaka A."/>
            <person name="Suzuki A."/>
            <person name="Kondo M."/>
            <person name="van Heeringen S.J."/>
            <person name="Quigley I."/>
            <person name="Heinz S."/>
            <person name="Ogino H."/>
            <person name="Ochi H."/>
            <person name="Hellsten U."/>
            <person name="Lyons J.B."/>
            <person name="Simakov O."/>
            <person name="Putnam N."/>
            <person name="Stites J."/>
            <person name="Kuroki Y."/>
            <person name="Tanaka T."/>
            <person name="Michiue T."/>
            <person name="Watanabe M."/>
            <person name="Bogdanovic O."/>
            <person name="Lister R."/>
            <person name="Georgiou G."/>
            <person name="Paranjpe S.S."/>
            <person name="van Kruijsbergen I."/>
            <person name="Shu S."/>
            <person name="Carlson J."/>
            <person name="Kinoshita T."/>
            <person name="Ohta Y."/>
            <person name="Mawaribuchi S."/>
            <person name="Jenkins J."/>
            <person name="Grimwood J."/>
            <person name="Schmutz J."/>
            <person name="Mitros T."/>
            <person name="Mozaffari S.V."/>
            <person name="Suzuki Y."/>
            <person name="Haramoto Y."/>
            <person name="Yamamoto T.S."/>
            <person name="Takagi C."/>
            <person name="Heald R."/>
            <person name="Miller K."/>
            <person name="Haudenschild C."/>
            <person name="Kitzman J."/>
            <person name="Nakayama T."/>
            <person name="Izutsu Y."/>
            <person name="Robert J."/>
            <person name="Fortriede J."/>
            <person name="Burns K."/>
            <person name="Lotay V."/>
            <person name="Karimi K."/>
            <person name="Yasuoka Y."/>
            <person name="Dichmann D.S."/>
            <person name="Flajnik M.F."/>
            <person name="Houston D.W."/>
            <person name="Shendure J."/>
            <person name="DuPasquier L."/>
            <person name="Vize P.D."/>
            <person name="Zorn A.M."/>
            <person name="Ito M."/>
            <person name="Marcotte E.M."/>
            <person name="Wallingford J.B."/>
            <person name="Ito Y."/>
            <person name="Asashima M."/>
            <person name="Ueno N."/>
            <person name="Matsuda Y."/>
            <person name="Veenstra G.J."/>
            <person name="Fujiyama A."/>
            <person name="Harland R.M."/>
            <person name="Taira M."/>
            <person name="Rokhsar D.S."/>
        </authorList>
    </citation>
    <scope>NUCLEOTIDE SEQUENCE [LARGE SCALE GENOMIC DNA]</scope>
    <source>
        <strain evidence="2">J</strain>
    </source>
</reference>
<evidence type="ECO:0000313" key="2">
    <source>
        <dbReference type="Proteomes" id="UP000694892"/>
    </source>
</evidence>
<dbReference type="Proteomes" id="UP000694892">
    <property type="component" value="Chromosome 3L"/>
</dbReference>
<organism evidence="1 2">
    <name type="scientific">Xenopus laevis</name>
    <name type="common">African clawed frog</name>
    <dbReference type="NCBI Taxonomy" id="8355"/>
    <lineage>
        <taxon>Eukaryota</taxon>
        <taxon>Metazoa</taxon>
        <taxon>Chordata</taxon>
        <taxon>Craniata</taxon>
        <taxon>Vertebrata</taxon>
        <taxon>Euteleostomi</taxon>
        <taxon>Amphibia</taxon>
        <taxon>Batrachia</taxon>
        <taxon>Anura</taxon>
        <taxon>Pipoidea</taxon>
        <taxon>Pipidae</taxon>
        <taxon>Xenopodinae</taxon>
        <taxon>Xenopus</taxon>
        <taxon>Xenopus</taxon>
    </lineage>
</organism>
<proteinExistence type="predicted"/>
<dbReference type="EMBL" id="CM004470">
    <property type="protein sequence ID" value="OCT88498.1"/>
    <property type="molecule type" value="Genomic_DNA"/>
</dbReference>
<name>A0A974DB19_XENLA</name>
<protein>
    <submittedName>
        <fullName evidence="1">Uncharacterized protein</fullName>
    </submittedName>
</protein>
<dbReference type="AlphaFoldDB" id="A0A974DB19"/>